<name>A0A0R3RG06_9BILA</name>
<dbReference type="SUPFAM" id="SSF51069">
    <property type="entry name" value="Carbonic anhydrase"/>
    <property type="match status" value="1"/>
</dbReference>
<feature type="domain" description="Alpha-carbonic anhydrase" evidence="1">
    <location>
        <begin position="10"/>
        <end position="238"/>
    </location>
</feature>
<evidence type="ECO:0000313" key="2">
    <source>
        <dbReference type="Proteomes" id="UP000050640"/>
    </source>
</evidence>
<organism evidence="2 3">
    <name type="scientific">Elaeophora elaphi</name>
    <dbReference type="NCBI Taxonomy" id="1147741"/>
    <lineage>
        <taxon>Eukaryota</taxon>
        <taxon>Metazoa</taxon>
        <taxon>Ecdysozoa</taxon>
        <taxon>Nematoda</taxon>
        <taxon>Chromadorea</taxon>
        <taxon>Rhabditida</taxon>
        <taxon>Spirurina</taxon>
        <taxon>Spiruromorpha</taxon>
        <taxon>Filarioidea</taxon>
        <taxon>Onchocercidae</taxon>
        <taxon>Elaeophora</taxon>
    </lineage>
</organism>
<evidence type="ECO:0000313" key="3">
    <source>
        <dbReference type="WBParaSite" id="EEL_0000032001-mRNA-1"/>
    </source>
</evidence>
<dbReference type="Proteomes" id="UP000050640">
    <property type="component" value="Unplaced"/>
</dbReference>
<evidence type="ECO:0000259" key="1">
    <source>
        <dbReference type="Pfam" id="PF00194"/>
    </source>
</evidence>
<dbReference type="InterPro" id="IPR001148">
    <property type="entry name" value="CA_dom"/>
</dbReference>
<reference evidence="3" key="1">
    <citation type="submission" date="2017-02" db="UniProtKB">
        <authorList>
            <consortium name="WormBaseParasite"/>
        </authorList>
    </citation>
    <scope>IDENTIFICATION</scope>
</reference>
<dbReference type="AlphaFoldDB" id="A0A0R3RG06"/>
<dbReference type="InterPro" id="IPR036398">
    <property type="entry name" value="CA_dom_sf"/>
</dbReference>
<keyword evidence="2" id="KW-1185">Reference proteome</keyword>
<protein>
    <submittedName>
        <fullName evidence="3">Alpha-carbonic anhydrase domain-containing protein</fullName>
    </submittedName>
</protein>
<accession>A0A0R3RG06</accession>
<dbReference type="Gene3D" id="3.10.200.10">
    <property type="entry name" value="Alpha carbonic anhydrase"/>
    <property type="match status" value="1"/>
</dbReference>
<sequence length="344" mass="39666">MLVEDIKNCHSIENLCSTGKQQSPILIDANRIKRQNETEKIFKLIGFNSEESIHFRILNFLPTELSITNFNHGPWLQYDRKTFALYKIRFVFKYGLKGGLHRLINFGEIERAVGEILMEFEMCHKNVKKKQYFFISSILVLTNQVQRKMSNNNNNKMIDFDEIFYGYPISKNPADKKPPSKGIQLPIRLRHFMPHSFNGAISYVGSFFEGDCLEGVTYLIFDTPIIMKPGLQLTRFYSNSINSTRPIQDDRPALYYMSSNIEFLEGEHEDNKFCPKAKIQINDTTSANANLDGSQDFQDLFDQKNLGETLLPKLPIIVGAGKARLISPHLLLFIFDIVLIFFNP</sequence>
<proteinExistence type="predicted"/>
<dbReference type="WBParaSite" id="EEL_0000032001-mRNA-1">
    <property type="protein sequence ID" value="EEL_0000032001-mRNA-1"/>
    <property type="gene ID" value="EEL_0000032001"/>
</dbReference>
<dbReference type="Pfam" id="PF00194">
    <property type="entry name" value="Carb_anhydrase"/>
    <property type="match status" value="1"/>
</dbReference>